<dbReference type="PANTHER" id="PTHR24173">
    <property type="entry name" value="ANKYRIN REPEAT CONTAINING"/>
    <property type="match status" value="1"/>
</dbReference>
<dbReference type="Pfam" id="PF12796">
    <property type="entry name" value="Ank_2"/>
    <property type="match status" value="2"/>
</dbReference>
<sequence>MGNEPSQPASNSRRQGALGPAEHYPGMPFVVWDGEYHFAEPSSYKYSGKCSNHIVGPVVYTTPPKADNELRNTDALRASITVVERGGRVHFPDIMRRLLKTGTLGCIFIEREEYKGPKMLYEGFHSSGRQSVDIPIVRLSKFHADQFVRKRPTQVRIEFCRGSAALEKLVPDDIPFATATACRLGETQILRSLLQSCQENYAIEAIPWANALCDAAENGYVDCIEALHAAGISVDEHKPNGTTPLMVACSVGNTEVVRALLMFGANIDAEDVHDNTALMIAARDGAESCVRLLIRKGACINLSRNRKRGTTALHMAARSGKEVCLTALIEANVDLDIPSQSSTTALMEAARAGHLGTVKLLADAGASLDCKDRDGKNAEAIATSTGYQEIEDYLHQRAESDSVKDQRKHIEEALERPGFSLLDLIAIADEEGIAIDVLKREALRNPKTMRWLEHPDVIFDIFKHLTSPPSTSSDPIYGLYKLQHFCSEIALWYDRKIFERGGVINNQVCVGYFKVLFNFLCKSGYLDDVLVVLFCKVINFYVIERGLGPSVIYFLGQEGTHIVPWLVCHVGLDSIRDSLVWILYSDLTKSGQERLAKSGLFGCMFDRLCSWQRTLSWGVGTAYQRDSVENICSVLKYIVFPPSVYVISNIATFVENTDFSLPLITDRSPPGLHNELLRSLMLHFCSTENAYSLFLSLGLAELSRQIKHPCSFVLQDGGALSVLMMLMSTLGYHKKKRDTASIDLLLRNCQKELVESILPRVGRFVGLCNEVVRGRPAAPRGNALLCVVTFLKRCVFLQHGGLNSALATAGCMPVLMACFESSPNNSMLHHEITDIIRFVLLDPDQKRLPSCPLLNSLFTPSSSILELVMKSFHGHVQYKGHMTTIANSIFTLINTPVQKDKTTVTCQEVVRQYTMKNENWVQFEAILGKQNSVEMTPLGQRHAPLCSGCINLKDNALQYVSATLNSQILMTGYLETVFSGAATHHCKVNITEDFITGFLYKKDKIHDHIPVPEPTRASSFIPFPVPMPFHALTFTLTYVGLCRKCDKLWYCDTLHSGMSNWTTRMKWVIPTSVRKWYSFGAGSAGPGSGAHGLLFSTKGYKNFLVLTDTWGRQEQWIHAIEDAVNALQSRAQVQSAANALAIEIDNEVDNSNIVDVRNEVQSAVQSQPVQTRKRAQTSERLVSAKSLDLDLKLFQPSRNNKVDNIAKAKALRLPPRFQTDPNETPLMSLKALGKDNKIGVRHVASSPNLASFEKSFN</sequence>
<keyword evidence="5" id="KW-1185">Reference proteome</keyword>
<feature type="repeat" description="ANK" evidence="3">
    <location>
        <begin position="240"/>
        <end position="272"/>
    </location>
</feature>
<dbReference type="PROSITE" id="PS50088">
    <property type="entry name" value="ANK_REPEAT"/>
    <property type="match status" value="4"/>
</dbReference>
<dbReference type="Gene3D" id="1.25.40.20">
    <property type="entry name" value="Ankyrin repeat-containing domain"/>
    <property type="match status" value="2"/>
</dbReference>
<evidence type="ECO:0000256" key="3">
    <source>
        <dbReference type="PROSITE-ProRule" id="PRU00023"/>
    </source>
</evidence>
<feature type="repeat" description="ANK" evidence="3">
    <location>
        <begin position="308"/>
        <end position="340"/>
    </location>
</feature>
<dbReference type="EMBL" id="JNBS01001894">
    <property type="protein sequence ID" value="OQR97648.1"/>
    <property type="molecule type" value="Genomic_DNA"/>
</dbReference>
<reference evidence="4 5" key="1">
    <citation type="journal article" date="2014" name="Genome Biol. Evol.">
        <title>The secreted proteins of Achlya hypogyna and Thraustotheca clavata identify the ancestral oomycete secretome and reveal gene acquisitions by horizontal gene transfer.</title>
        <authorList>
            <person name="Misner I."/>
            <person name="Blouin N."/>
            <person name="Leonard G."/>
            <person name="Richards T.A."/>
            <person name="Lane C.E."/>
        </authorList>
    </citation>
    <scope>NUCLEOTIDE SEQUENCE [LARGE SCALE GENOMIC DNA]</scope>
    <source>
        <strain evidence="4 5">ATCC 34112</strain>
    </source>
</reference>
<name>A0A1V9ZI30_9STRA</name>
<dbReference type="PANTHER" id="PTHR24173:SF74">
    <property type="entry name" value="ANKYRIN REPEAT DOMAIN-CONTAINING PROTEIN 16"/>
    <property type="match status" value="1"/>
</dbReference>
<gene>
    <name evidence="4" type="ORF">THRCLA_06891</name>
</gene>
<dbReference type="STRING" id="74557.A0A1V9ZI30"/>
<organism evidence="4 5">
    <name type="scientific">Thraustotheca clavata</name>
    <dbReference type="NCBI Taxonomy" id="74557"/>
    <lineage>
        <taxon>Eukaryota</taxon>
        <taxon>Sar</taxon>
        <taxon>Stramenopiles</taxon>
        <taxon>Oomycota</taxon>
        <taxon>Saprolegniomycetes</taxon>
        <taxon>Saprolegniales</taxon>
        <taxon>Achlyaceae</taxon>
        <taxon>Thraustotheca</taxon>
    </lineage>
</organism>
<comment type="caution">
    <text evidence="4">The sequence shown here is derived from an EMBL/GenBank/DDBJ whole genome shotgun (WGS) entry which is preliminary data.</text>
</comment>
<accession>A0A1V9ZI30</accession>
<dbReference type="InterPro" id="IPR036770">
    <property type="entry name" value="Ankyrin_rpt-contain_sf"/>
</dbReference>
<evidence type="ECO:0000256" key="2">
    <source>
        <dbReference type="ARBA" id="ARBA00023043"/>
    </source>
</evidence>
<dbReference type="SMART" id="SM00248">
    <property type="entry name" value="ANK"/>
    <property type="match status" value="5"/>
</dbReference>
<dbReference type="OrthoDB" id="7464126at2759"/>
<dbReference type="InterPro" id="IPR002110">
    <property type="entry name" value="Ankyrin_rpt"/>
</dbReference>
<keyword evidence="2 3" id="KW-0040">ANK repeat</keyword>
<proteinExistence type="predicted"/>
<feature type="repeat" description="ANK" evidence="3">
    <location>
        <begin position="341"/>
        <end position="373"/>
    </location>
</feature>
<protein>
    <submittedName>
        <fullName evidence="4">Uncharacterized protein</fullName>
    </submittedName>
</protein>
<evidence type="ECO:0000313" key="5">
    <source>
        <dbReference type="Proteomes" id="UP000243217"/>
    </source>
</evidence>
<dbReference type="Proteomes" id="UP000243217">
    <property type="component" value="Unassembled WGS sequence"/>
</dbReference>
<evidence type="ECO:0000256" key="1">
    <source>
        <dbReference type="ARBA" id="ARBA00022737"/>
    </source>
</evidence>
<dbReference type="SUPFAM" id="SSF48403">
    <property type="entry name" value="Ankyrin repeat"/>
    <property type="match status" value="1"/>
</dbReference>
<keyword evidence="1" id="KW-0677">Repeat</keyword>
<feature type="repeat" description="ANK" evidence="3">
    <location>
        <begin position="273"/>
        <end position="305"/>
    </location>
</feature>
<dbReference type="PROSITE" id="PS50297">
    <property type="entry name" value="ANK_REP_REGION"/>
    <property type="match status" value="4"/>
</dbReference>
<dbReference type="AlphaFoldDB" id="A0A1V9ZI30"/>
<evidence type="ECO:0000313" key="4">
    <source>
        <dbReference type="EMBL" id="OQR97648.1"/>
    </source>
</evidence>